<dbReference type="OrthoDB" id="9810365at2"/>
<sequence length="1194" mass="135608">MHWVDDNSPPGNLYGCENLIRLNYAVSLRPDIPVCTVLYNEYKNLDYARVADDVLAHWKRTRAFEQSVAIRDGQPTFTFYEGPPSANGMPGIHHVMARTIKDIFCRYKTLRGFQVNRKGGWDTHGLPIELQVEKELGITKDDIGKSISVEEYNQKCREAVMKFTDRWNDLTERMGYWVDLDNPYVTYRNEYIESIWWLLKQLYDKGLLYKGYTIQPFSPKAGTGLSSHELNMPGTYKDVKDTTIVAQFKVKPNGKSGFLFFDSSDADVYILAWTTTPWTLPANSALTVGANIDYVLVKTINPYTHQLVHVVLAKALVSRWFNEKSRVESPDSAAAFDAYLPTDKTQPWALVSEFKGKDLEGIEYEQLMPYVQPTEGKAFRVILGDFVTTEDGTGVVHTSPTFGADDFRVAQQNGVPAIMVKDDTGKDVPVVDRQGRFVNEITDFAGRYVKEEYYSDEERADPDFRPTDVLIAIKLKEENKAFRVEKYEHPYPHCWRTDKPILYYPLDSWFIRTTAVKDRLVELNKTINWQPESTGTGRFGNWLENLVDWNLSRSRYWGTPLPIWRSESAVGGRHEEVCIGSVAELLEYVQQAQQSDVLTDDQRAKNEAFLAAHAAGTFDLHRPYSDEIYFVSPSGQLMQREPDLIDVWFDSGAMPYAQWHYPFENKDVFDQAFPADFISEGVDQTRGWFFTLHAIAGMLFDSVAFKNVVSTGLVLDKNGNKMSKRLGNAIDPFATLSQYGPDATRWYMITNAEPWDNLKFNLDGIVEVQRRFFGTLTNTYNFFALYANLDGYQIESADRRIPREQLPEMDRWILSKLNTLIKEVTEQFDIYNPTKAGRLVQDFVNDQLSNWYVRLCRRRFWTGASADGELTADKRGAYQTLHHCLSTVAQLMSPIAPFYADWLYRNLTGRSDDQTATPATGSEAGADAFFQHDSVHFTDWIAADDTWIDTDLETSMALAQQISSMVHGLRKGHKLKVRQPLSRLMIPVLTPDTRRQIEHVAPIIQSEVNVKAVEFVDDASGILTKKVKPNFKALGPKFGKQMKEVAAAITGMTGDQLAELERTQTIDLGGFTIALTDVEILTEDIPGWVVAADGPLTVALDVNLTDELRREGIARDVVNRIQNLRKDQQFEVTDKIRIQLERNDDLLAAAVEANKAYIQQEVQAVALDLVTGLNGSSVEIEMDEFVLKVVVEKA</sequence>
<dbReference type="SUPFAM" id="SSF47323">
    <property type="entry name" value="Anticodon-binding domain of a subclass of class I aminoacyl-tRNA synthetases"/>
    <property type="match status" value="1"/>
</dbReference>
<evidence type="ECO:0000256" key="8">
    <source>
        <dbReference type="ARBA" id="ARBA00022741"/>
    </source>
</evidence>
<dbReference type="eggNOG" id="COG0060">
    <property type="taxonomic scope" value="Bacteria"/>
</dbReference>
<dbReference type="SUPFAM" id="SSF52374">
    <property type="entry name" value="Nucleotidylyl transferase"/>
    <property type="match status" value="1"/>
</dbReference>
<evidence type="ECO:0000256" key="1">
    <source>
        <dbReference type="ARBA" id="ARBA00001947"/>
    </source>
</evidence>
<keyword evidence="11 15" id="KW-0648">Protein biosynthesis</keyword>
<dbReference type="Pfam" id="PF08264">
    <property type="entry name" value="Anticodon_1"/>
    <property type="match status" value="1"/>
</dbReference>
<dbReference type="InterPro" id="IPR013155">
    <property type="entry name" value="M/V/L/I-tRNA-synth_anticd-bd"/>
</dbReference>
<dbReference type="InterPro" id="IPR023586">
    <property type="entry name" value="Ile-tRNA-ligase_type2"/>
</dbReference>
<dbReference type="InterPro" id="IPR009080">
    <property type="entry name" value="tRNAsynth_Ia_anticodon-bd"/>
</dbReference>
<dbReference type="InterPro" id="IPR009008">
    <property type="entry name" value="Val/Leu/Ile-tRNA-synth_edit"/>
</dbReference>
<dbReference type="PANTHER" id="PTHR42780">
    <property type="entry name" value="SOLEUCYL-TRNA SYNTHETASE"/>
    <property type="match status" value="1"/>
</dbReference>
<feature type="domain" description="Methionyl/Valyl/Leucyl/Isoleucyl-tRNA synthetase anticodon-binding" evidence="17">
    <location>
        <begin position="810"/>
        <end position="982"/>
    </location>
</feature>
<dbReference type="PATRIC" id="fig|1166018.3.peg.5087"/>
<feature type="binding site" evidence="15">
    <location>
        <position position="724"/>
    </location>
    <ligand>
        <name>ATP</name>
        <dbReference type="ChEBI" id="CHEBI:30616"/>
    </ligand>
</feature>
<keyword evidence="10 15" id="KW-0067">ATP-binding</keyword>
<keyword evidence="7 15" id="KW-0479">Metal-binding</keyword>
<keyword evidence="9 15" id="KW-0862">Zinc</keyword>
<evidence type="ECO:0000256" key="2">
    <source>
        <dbReference type="ARBA" id="ARBA00004496"/>
    </source>
</evidence>
<dbReference type="InterPro" id="IPR002300">
    <property type="entry name" value="aa-tRNA-synth_Ia"/>
</dbReference>
<dbReference type="InterPro" id="IPR033709">
    <property type="entry name" value="Anticodon_Ile_ABEc"/>
</dbReference>
<comment type="cofactor">
    <cofactor evidence="1 15">
        <name>Zn(2+)</name>
        <dbReference type="ChEBI" id="CHEBI:29105"/>
    </cofactor>
</comment>
<dbReference type="HAMAP" id="MF_02003">
    <property type="entry name" value="Ile_tRNA_synth_type2"/>
    <property type="match status" value="1"/>
</dbReference>
<evidence type="ECO:0000313" key="18">
    <source>
        <dbReference type="EMBL" id="CCH01320.1"/>
    </source>
</evidence>
<evidence type="ECO:0000259" key="16">
    <source>
        <dbReference type="Pfam" id="PF00133"/>
    </source>
</evidence>
<comment type="function">
    <text evidence="13 15">Catalyzes the attachment of isoleucine to tRNA(Ile). As IleRS can inadvertently accommodate and process structurally similar amino acids such as valine, to avoid such errors it has two additional distinct tRNA(Ile)-dependent editing activities. One activity is designated as 'pretransfer' editing and involves the hydrolysis of activated Val-AMP. The other activity is designated 'posttransfer' editing and involves deacylation of mischarged Val-tRNA(Ile).</text>
</comment>
<protein>
    <recommendedName>
        <fullName evidence="15">Isoleucine--tRNA ligase</fullName>
        <ecNumber evidence="15">6.1.1.5</ecNumber>
    </recommendedName>
    <alternativeName>
        <fullName evidence="15">Isoleucyl-tRNA synthetase</fullName>
        <shortName evidence="15">IleRS</shortName>
    </alternativeName>
</protein>
<evidence type="ECO:0000256" key="11">
    <source>
        <dbReference type="ARBA" id="ARBA00022917"/>
    </source>
</evidence>
<dbReference type="FunFam" id="3.40.50.620:FF:000063">
    <property type="entry name" value="Isoleucine--tRNA ligase"/>
    <property type="match status" value="1"/>
</dbReference>
<dbReference type="EC" id="6.1.1.5" evidence="15"/>
<dbReference type="Pfam" id="PF19302">
    <property type="entry name" value="DUF5915"/>
    <property type="match status" value="1"/>
</dbReference>
<dbReference type="SUPFAM" id="SSF50677">
    <property type="entry name" value="ValRS/IleRS/LeuRS editing domain"/>
    <property type="match status" value="1"/>
</dbReference>
<evidence type="ECO:0000256" key="10">
    <source>
        <dbReference type="ARBA" id="ARBA00022840"/>
    </source>
</evidence>
<comment type="domain">
    <text evidence="15">IleRS has two distinct active sites: one for aminoacylation and one for editing. The misactivated valine is translocated from the active site to the editing site, which sterically excludes the correctly activated isoleucine. The single editing site contains two valyl binding pockets, one specific for each substrate (Val-AMP or Val-tRNA(Ile)).</text>
</comment>
<dbReference type="KEGG" id="fae:FAES_3312"/>
<organism evidence="18 19">
    <name type="scientific">Fibrella aestuarina BUZ 2</name>
    <dbReference type="NCBI Taxonomy" id="1166018"/>
    <lineage>
        <taxon>Bacteria</taxon>
        <taxon>Pseudomonadati</taxon>
        <taxon>Bacteroidota</taxon>
        <taxon>Cytophagia</taxon>
        <taxon>Cytophagales</taxon>
        <taxon>Spirosomataceae</taxon>
        <taxon>Fibrella</taxon>
    </lineage>
</organism>
<comment type="catalytic activity">
    <reaction evidence="14 15">
        <text>tRNA(Ile) + L-isoleucine + ATP = L-isoleucyl-tRNA(Ile) + AMP + diphosphate</text>
        <dbReference type="Rhea" id="RHEA:11060"/>
        <dbReference type="Rhea" id="RHEA-COMP:9666"/>
        <dbReference type="Rhea" id="RHEA-COMP:9695"/>
        <dbReference type="ChEBI" id="CHEBI:30616"/>
        <dbReference type="ChEBI" id="CHEBI:33019"/>
        <dbReference type="ChEBI" id="CHEBI:58045"/>
        <dbReference type="ChEBI" id="CHEBI:78442"/>
        <dbReference type="ChEBI" id="CHEBI:78528"/>
        <dbReference type="ChEBI" id="CHEBI:456215"/>
        <dbReference type="EC" id="6.1.1.5"/>
    </reaction>
</comment>
<evidence type="ECO:0000256" key="15">
    <source>
        <dbReference type="HAMAP-Rule" id="MF_02003"/>
    </source>
</evidence>
<dbReference type="Proteomes" id="UP000011058">
    <property type="component" value="Chromosome"/>
</dbReference>
<dbReference type="GO" id="GO:0005524">
    <property type="term" value="F:ATP binding"/>
    <property type="evidence" value="ECO:0007669"/>
    <property type="project" value="UniProtKB-UniRule"/>
</dbReference>
<keyword evidence="6 15" id="KW-0436">Ligase</keyword>
<comment type="similarity">
    <text evidence="3 15">Belongs to the class-I aminoacyl-tRNA synthetase family. IleS type 2 subfamily.</text>
</comment>
<evidence type="ECO:0000256" key="3">
    <source>
        <dbReference type="ARBA" id="ARBA00007078"/>
    </source>
</evidence>
<evidence type="ECO:0000256" key="6">
    <source>
        <dbReference type="ARBA" id="ARBA00022598"/>
    </source>
</evidence>
<evidence type="ECO:0000313" key="19">
    <source>
        <dbReference type="Proteomes" id="UP000011058"/>
    </source>
</evidence>
<dbReference type="Gene3D" id="3.40.50.620">
    <property type="entry name" value="HUPs"/>
    <property type="match status" value="2"/>
</dbReference>
<feature type="domain" description="Aminoacyl-tRNA synthetase class Ia" evidence="16">
    <location>
        <begin position="54"/>
        <end position="758"/>
    </location>
</feature>
<evidence type="ECO:0000259" key="17">
    <source>
        <dbReference type="Pfam" id="PF08264"/>
    </source>
</evidence>
<dbReference type="EMBL" id="HE796683">
    <property type="protein sequence ID" value="CCH01320.1"/>
    <property type="molecule type" value="Genomic_DNA"/>
</dbReference>
<dbReference type="InterPro" id="IPR002301">
    <property type="entry name" value="Ile-tRNA-ligase"/>
</dbReference>
<reference evidence="18 19" key="1">
    <citation type="journal article" date="2012" name="J. Bacteriol.">
        <title>Genome Sequence of Fibrella aestuarina BUZ 2T, a Filamentous Marine Bacterium.</title>
        <authorList>
            <person name="Filippini M."/>
            <person name="Qi W."/>
            <person name="Blom J."/>
            <person name="Goesmann A."/>
            <person name="Smits T.H."/>
            <person name="Bagheri H.C."/>
        </authorList>
    </citation>
    <scope>NUCLEOTIDE SEQUENCE [LARGE SCALE GENOMIC DNA]</scope>
    <source>
        <strain evidence="19">BUZ 2T</strain>
    </source>
</reference>
<dbReference type="Gene3D" id="1.10.730.10">
    <property type="entry name" value="Isoleucyl-tRNA Synthetase, Domain 1"/>
    <property type="match status" value="1"/>
</dbReference>
<dbReference type="GO" id="GO:0000049">
    <property type="term" value="F:tRNA binding"/>
    <property type="evidence" value="ECO:0007669"/>
    <property type="project" value="InterPro"/>
</dbReference>
<dbReference type="GO" id="GO:0002161">
    <property type="term" value="F:aminoacyl-tRNA deacylase activity"/>
    <property type="evidence" value="ECO:0007669"/>
    <property type="project" value="InterPro"/>
</dbReference>
<dbReference type="GO" id="GO:0005737">
    <property type="term" value="C:cytoplasm"/>
    <property type="evidence" value="ECO:0007669"/>
    <property type="project" value="UniProtKB-SubCell"/>
</dbReference>
<dbReference type="GO" id="GO:0008270">
    <property type="term" value="F:zinc ion binding"/>
    <property type="evidence" value="ECO:0007669"/>
    <property type="project" value="UniProtKB-UniRule"/>
</dbReference>
<evidence type="ECO:0000256" key="13">
    <source>
        <dbReference type="ARBA" id="ARBA00025217"/>
    </source>
</evidence>
<feature type="short sequence motif" description="'KMSKS' region" evidence="15">
    <location>
        <begin position="721"/>
        <end position="725"/>
    </location>
</feature>
<evidence type="ECO:0000256" key="12">
    <source>
        <dbReference type="ARBA" id="ARBA00023146"/>
    </source>
</evidence>
<dbReference type="Pfam" id="PF00133">
    <property type="entry name" value="tRNA-synt_1"/>
    <property type="match status" value="1"/>
</dbReference>
<keyword evidence="12 15" id="KW-0030">Aminoacyl-tRNA synthetase</keyword>
<keyword evidence="8 15" id="KW-0547">Nucleotide-binding</keyword>
<dbReference type="GO" id="GO:0004822">
    <property type="term" value="F:isoleucine-tRNA ligase activity"/>
    <property type="evidence" value="ECO:0007669"/>
    <property type="project" value="UniProtKB-UniRule"/>
</dbReference>
<dbReference type="CDD" id="cd07961">
    <property type="entry name" value="Anticodon_Ia_Ile_ABEc"/>
    <property type="match status" value="1"/>
</dbReference>
<evidence type="ECO:0000256" key="5">
    <source>
        <dbReference type="ARBA" id="ARBA00022490"/>
    </source>
</evidence>
<dbReference type="InterPro" id="IPR014729">
    <property type="entry name" value="Rossmann-like_a/b/a_fold"/>
</dbReference>
<name>I0KB17_9BACT</name>
<evidence type="ECO:0000256" key="7">
    <source>
        <dbReference type="ARBA" id="ARBA00022723"/>
    </source>
</evidence>
<keyword evidence="19" id="KW-1185">Reference proteome</keyword>
<proteinExistence type="inferred from homology"/>
<dbReference type="GO" id="GO:0006428">
    <property type="term" value="P:isoleucyl-tRNA aminoacylation"/>
    <property type="evidence" value="ECO:0007669"/>
    <property type="project" value="UniProtKB-UniRule"/>
</dbReference>
<dbReference type="PANTHER" id="PTHR42780:SF1">
    <property type="entry name" value="ISOLEUCINE--TRNA LIGASE, CYTOPLASMIC"/>
    <property type="match status" value="1"/>
</dbReference>
<dbReference type="STRING" id="1166018.FAES_3312"/>
<keyword evidence="5 15" id="KW-0963">Cytoplasm</keyword>
<accession>I0KB17</accession>
<evidence type="ECO:0000256" key="9">
    <source>
        <dbReference type="ARBA" id="ARBA00022833"/>
    </source>
</evidence>
<comment type="subunit">
    <text evidence="4 15">Monomer.</text>
</comment>
<feature type="short sequence motif" description="'HIGH' region" evidence="15">
    <location>
        <begin position="84"/>
        <end position="94"/>
    </location>
</feature>
<dbReference type="HOGENOM" id="CLU_001493_1_1_10"/>
<dbReference type="NCBIfam" id="TIGR00392">
    <property type="entry name" value="ileS"/>
    <property type="match status" value="1"/>
</dbReference>
<dbReference type="AlphaFoldDB" id="I0KB17"/>
<gene>
    <name evidence="15" type="primary">ileS</name>
    <name evidence="18" type="ORF">FAES_3312</name>
</gene>
<evidence type="ECO:0000256" key="14">
    <source>
        <dbReference type="ARBA" id="ARBA00048359"/>
    </source>
</evidence>
<dbReference type="CDD" id="cd00818">
    <property type="entry name" value="IleRS_core"/>
    <property type="match status" value="1"/>
</dbReference>
<evidence type="ECO:0000256" key="4">
    <source>
        <dbReference type="ARBA" id="ARBA00011245"/>
    </source>
</evidence>
<dbReference type="PRINTS" id="PR00984">
    <property type="entry name" value="TRNASYNTHILE"/>
</dbReference>
<comment type="subcellular location">
    <subcellularLocation>
        <location evidence="2 15">Cytoplasm</location>
    </subcellularLocation>
</comment>